<dbReference type="PANTHER" id="PTHR23023">
    <property type="entry name" value="DIMETHYLANILINE MONOOXYGENASE"/>
    <property type="match status" value="1"/>
</dbReference>
<dbReference type="SUPFAM" id="SSF51905">
    <property type="entry name" value="FAD/NAD(P)-binding domain"/>
    <property type="match status" value="1"/>
</dbReference>
<keyword evidence="2" id="KW-0285">Flavoprotein</keyword>
<dbReference type="EMBL" id="CAKOGP040000335">
    <property type="protein sequence ID" value="CAJ1934406.1"/>
    <property type="molecule type" value="Genomic_DNA"/>
</dbReference>
<evidence type="ECO:0008006" key="8">
    <source>
        <dbReference type="Google" id="ProtNLM"/>
    </source>
</evidence>
<comment type="similarity">
    <text evidence="1">Belongs to the FMO family.</text>
</comment>
<dbReference type="GO" id="GO:0050661">
    <property type="term" value="F:NADP binding"/>
    <property type="evidence" value="ECO:0007669"/>
    <property type="project" value="InterPro"/>
</dbReference>
<dbReference type="GO" id="GO:0050660">
    <property type="term" value="F:flavin adenine dinucleotide binding"/>
    <property type="evidence" value="ECO:0007669"/>
    <property type="project" value="InterPro"/>
</dbReference>
<evidence type="ECO:0000256" key="1">
    <source>
        <dbReference type="ARBA" id="ARBA00009183"/>
    </source>
</evidence>
<comment type="caution">
    <text evidence="6">The sequence shown here is derived from an EMBL/GenBank/DDBJ whole genome shotgun (WGS) entry which is preliminary data.</text>
</comment>
<protein>
    <recommendedName>
        <fullName evidence="8">Flavin-containing monooxygenase</fullName>
    </recommendedName>
</protein>
<keyword evidence="3" id="KW-0274">FAD</keyword>
<dbReference type="AlphaFoldDB" id="A0AAD2CJZ8"/>
<evidence type="ECO:0000256" key="3">
    <source>
        <dbReference type="ARBA" id="ARBA00022827"/>
    </source>
</evidence>
<proteinExistence type="inferred from homology"/>
<dbReference type="InterPro" id="IPR050346">
    <property type="entry name" value="FMO-like"/>
</dbReference>
<dbReference type="InterPro" id="IPR036188">
    <property type="entry name" value="FAD/NAD-bd_sf"/>
</dbReference>
<evidence type="ECO:0000256" key="5">
    <source>
        <dbReference type="ARBA" id="ARBA00023002"/>
    </source>
</evidence>
<evidence type="ECO:0000313" key="7">
    <source>
        <dbReference type="Proteomes" id="UP001295423"/>
    </source>
</evidence>
<name>A0AAD2CJZ8_9STRA</name>
<dbReference type="InterPro" id="IPR020946">
    <property type="entry name" value="Flavin_mOase-like"/>
</dbReference>
<keyword evidence="4" id="KW-0521">NADP</keyword>
<evidence type="ECO:0000313" key="6">
    <source>
        <dbReference type="EMBL" id="CAJ1934406.1"/>
    </source>
</evidence>
<evidence type="ECO:0000256" key="4">
    <source>
        <dbReference type="ARBA" id="ARBA00022857"/>
    </source>
</evidence>
<evidence type="ECO:0000256" key="2">
    <source>
        <dbReference type="ARBA" id="ARBA00022630"/>
    </source>
</evidence>
<reference evidence="6" key="1">
    <citation type="submission" date="2023-08" db="EMBL/GenBank/DDBJ databases">
        <authorList>
            <person name="Audoor S."/>
            <person name="Bilcke G."/>
        </authorList>
    </citation>
    <scope>NUCLEOTIDE SEQUENCE</scope>
</reference>
<dbReference type="Gene3D" id="3.50.50.60">
    <property type="entry name" value="FAD/NAD(P)-binding domain"/>
    <property type="match status" value="2"/>
</dbReference>
<accession>A0AAD2CJZ8</accession>
<sequence>MERVVSLTLKQEKPKIAIIGAGAAGLCTARVLSRDLGVDPTVFEAKSHGGGVWKYEESSSEKHPMYRGLRTNLPKEVMAFREKPWTGVKNSFVTHKDVAQYLADYEKDFDLKKSIKYSSPVHQLTILDEKDAGSSSFSPETESWPKIRLDYGESGDDQSDVYDAVFVCNGHYAMPSSPAVPGLKEYFDGEVMHSVSYDDPSKFEGKTVLCVGGRASGSDLAREISFHANHVYLSDTTCTLNEDSTPQSQGEVTWVPKTMEVLEDGSVKFDMGCAVTPKVDVIIFCSGYDYKFPFINKESNLNFQCVPGERRVMPLYKQFWHAQFPNLCFVGIPHSVVPFPFFEIQAESAAAQFKSLSLPDPAARAEEAASDSTSGGAKGGRIQDAHFLGSAQWDYCRMMAKIGGIYNDEIEGYIATNKAIYDHNGKARKALFPGGPDSYREIKYNRQGNEWSILQEQVSTV</sequence>
<dbReference type="GO" id="GO:0004499">
    <property type="term" value="F:N,N-dimethylaniline monooxygenase activity"/>
    <property type="evidence" value="ECO:0007669"/>
    <property type="project" value="InterPro"/>
</dbReference>
<gene>
    <name evidence="6" type="ORF">CYCCA115_LOCUS3746</name>
</gene>
<dbReference type="Proteomes" id="UP001295423">
    <property type="component" value="Unassembled WGS sequence"/>
</dbReference>
<keyword evidence="5" id="KW-0560">Oxidoreductase</keyword>
<keyword evidence="7" id="KW-1185">Reference proteome</keyword>
<dbReference type="Pfam" id="PF00743">
    <property type="entry name" value="FMO-like"/>
    <property type="match status" value="2"/>
</dbReference>
<organism evidence="6 7">
    <name type="scientific">Cylindrotheca closterium</name>
    <dbReference type="NCBI Taxonomy" id="2856"/>
    <lineage>
        <taxon>Eukaryota</taxon>
        <taxon>Sar</taxon>
        <taxon>Stramenopiles</taxon>
        <taxon>Ochrophyta</taxon>
        <taxon>Bacillariophyta</taxon>
        <taxon>Bacillariophyceae</taxon>
        <taxon>Bacillariophycidae</taxon>
        <taxon>Bacillariales</taxon>
        <taxon>Bacillariaceae</taxon>
        <taxon>Cylindrotheca</taxon>
    </lineage>
</organism>
<dbReference type="PRINTS" id="PR00370">
    <property type="entry name" value="FMOXYGENASE"/>
</dbReference>
<dbReference type="InterPro" id="IPR000960">
    <property type="entry name" value="Flavin_mOase"/>
</dbReference>